<protein>
    <submittedName>
        <fullName evidence="1">CRISPR-associated Cse1 family protein</fullName>
    </submittedName>
</protein>
<proteinExistence type="predicted"/>
<gene>
    <name evidence="1" type="ORF">FHX37_2673</name>
</gene>
<name>A0A543NLG6_9ACTN</name>
<dbReference type="NCBIfam" id="TIGR02547">
    <property type="entry name" value="casA_cse1"/>
    <property type="match status" value="1"/>
</dbReference>
<dbReference type="EMBL" id="VFQC01000001">
    <property type="protein sequence ID" value="TQN32695.1"/>
    <property type="molecule type" value="Genomic_DNA"/>
</dbReference>
<keyword evidence="2" id="KW-1185">Reference proteome</keyword>
<sequence length="524" mass="58877">MPTFDLTTDPWIPVRPKHGGPASPVGLTTLFQRAHEYTDVELALPPASAGLWRILAFIAARLSGLDTCTEWSEWARIRKQVLHEDGRFDPEEVEDYFQRYRDRFDLFGDRPWLQDPRLGGSEAQCPKTSGVNKLCWGRPAGNTQVWLRHTTDLRPIPVPAAEAAHHLLATLYYGPSGRCTSRTAGDVSAADTAAGPLRGALSFHPLGRTLFESLLLNIPFIDDDEDTLAPWERDELRDPTLPPPVTGLAGRLVDQFRHAVLLEPSPDGTEVRDATVTWGARLSPEIRQTWSAPEDPYQIHIRREDGTPAPMKADATRAVWRDVAAILQDGQHRGQLTRMPRLHRDLRYHLPSDIRSAMRARSFGFDQDGQTRDKQWFTATTPRILQWLHESAEDNRQAGRMLNVIRQATDSAEDAGWRLERQLTRAWKDSGLGGEVKRGDSAPWTLLGTGRYWSRAYEVFWKLVGGDTPQEPGNAFIRLALEAYTEATDGYRHRPRVAKAVARNRGALFKNWIAEPDDGAEGAA</sequence>
<dbReference type="Pfam" id="PF09481">
    <property type="entry name" value="CRISPR_Cse1"/>
    <property type="match status" value="1"/>
</dbReference>
<accession>A0A543NLG6</accession>
<comment type="caution">
    <text evidence="1">The sequence shown here is derived from an EMBL/GenBank/DDBJ whole genome shotgun (WGS) entry which is preliminary data.</text>
</comment>
<organism evidence="1 2">
    <name type="scientific">Haloactinospora alba</name>
    <dbReference type="NCBI Taxonomy" id="405555"/>
    <lineage>
        <taxon>Bacteria</taxon>
        <taxon>Bacillati</taxon>
        <taxon>Actinomycetota</taxon>
        <taxon>Actinomycetes</taxon>
        <taxon>Streptosporangiales</taxon>
        <taxon>Nocardiopsidaceae</taxon>
        <taxon>Haloactinospora</taxon>
    </lineage>
</organism>
<dbReference type="OrthoDB" id="3187690at2"/>
<evidence type="ECO:0000313" key="2">
    <source>
        <dbReference type="Proteomes" id="UP000317422"/>
    </source>
</evidence>
<reference evidence="1 2" key="1">
    <citation type="submission" date="2019-06" db="EMBL/GenBank/DDBJ databases">
        <title>Sequencing the genomes of 1000 actinobacteria strains.</title>
        <authorList>
            <person name="Klenk H.-P."/>
        </authorList>
    </citation>
    <scope>NUCLEOTIDE SEQUENCE [LARGE SCALE GENOMIC DNA]</scope>
    <source>
        <strain evidence="1 2">DSM 45015</strain>
    </source>
</reference>
<evidence type="ECO:0000313" key="1">
    <source>
        <dbReference type="EMBL" id="TQN32695.1"/>
    </source>
</evidence>
<dbReference type="Proteomes" id="UP000317422">
    <property type="component" value="Unassembled WGS sequence"/>
</dbReference>
<dbReference type="AlphaFoldDB" id="A0A543NLG6"/>
<dbReference type="RefSeq" id="WP_141924158.1">
    <property type="nucleotide sequence ID" value="NZ_VFQC01000001.1"/>
</dbReference>
<dbReference type="InterPro" id="IPR013381">
    <property type="entry name" value="CRISPR-assoc_prot_Cse1"/>
</dbReference>